<dbReference type="NCBIfam" id="NF040565">
    <property type="entry name" value="SCO2521_fam"/>
    <property type="match status" value="1"/>
</dbReference>
<organism evidence="1 2">
    <name type="scientific">Luedemannella flava</name>
    <dbReference type="NCBI Taxonomy" id="349316"/>
    <lineage>
        <taxon>Bacteria</taxon>
        <taxon>Bacillati</taxon>
        <taxon>Actinomycetota</taxon>
        <taxon>Actinomycetes</taxon>
        <taxon>Micromonosporales</taxon>
        <taxon>Micromonosporaceae</taxon>
        <taxon>Luedemannella</taxon>
    </lineage>
</organism>
<protein>
    <submittedName>
        <fullName evidence="1">SCO2521 family protein</fullName>
    </submittedName>
</protein>
<proteinExistence type="predicted"/>
<gene>
    <name evidence="1" type="ORF">GCM10009682_54100</name>
</gene>
<sequence length="328" mass="35807">MGSAPAADHGSRAARLPIFGEVHTGLLQHSTALSSAEARQLLGIVPGHQAQTFERPIQYARSPMILSGLDCDLMDASGAVLAHVVGTAGARVIVTGGHVLQATASVRLQHHPSGQRRAWSHYLSQPGMAHLTGRTGAEQIAALELAFLRRPRRARMVDLGSISAALADHVQTTHPTLLDGQPPVRVGRTQVRWSARVGEALNIRFALENAQLRTIRLTVREQDLPVVAAFCEDVALHDWLLTSLLQVVDRTRATTDPRLTTNRLRPVLDHLVHLWMPSVRHNGRVAHLWQGLDQYTGFSRQWDASASRIRDRFTAAAAALINPAKNGL</sequence>
<accession>A0ABN2MLD1</accession>
<dbReference type="Proteomes" id="UP001500218">
    <property type="component" value="Unassembled WGS sequence"/>
</dbReference>
<name>A0ABN2MLD1_9ACTN</name>
<evidence type="ECO:0000313" key="1">
    <source>
        <dbReference type="EMBL" id="GAA1828164.1"/>
    </source>
</evidence>
<keyword evidence="2" id="KW-1185">Reference proteome</keyword>
<comment type="caution">
    <text evidence="1">The sequence shown here is derived from an EMBL/GenBank/DDBJ whole genome shotgun (WGS) entry which is preliminary data.</text>
</comment>
<dbReference type="EMBL" id="BAAALT010000247">
    <property type="protein sequence ID" value="GAA1828164.1"/>
    <property type="molecule type" value="Genomic_DNA"/>
</dbReference>
<dbReference type="RefSeq" id="WP_344138386.1">
    <property type="nucleotide sequence ID" value="NZ_BAAALT010000247.1"/>
</dbReference>
<dbReference type="InterPro" id="IPR049749">
    <property type="entry name" value="SCO2521-like"/>
</dbReference>
<reference evidence="1 2" key="1">
    <citation type="journal article" date="2019" name="Int. J. Syst. Evol. Microbiol.">
        <title>The Global Catalogue of Microorganisms (GCM) 10K type strain sequencing project: providing services to taxonomists for standard genome sequencing and annotation.</title>
        <authorList>
            <consortium name="The Broad Institute Genomics Platform"/>
            <consortium name="The Broad Institute Genome Sequencing Center for Infectious Disease"/>
            <person name="Wu L."/>
            <person name="Ma J."/>
        </authorList>
    </citation>
    <scope>NUCLEOTIDE SEQUENCE [LARGE SCALE GENOMIC DNA]</scope>
    <source>
        <strain evidence="1 2">JCM 13250</strain>
    </source>
</reference>
<evidence type="ECO:0000313" key="2">
    <source>
        <dbReference type="Proteomes" id="UP001500218"/>
    </source>
</evidence>